<dbReference type="EMBL" id="JANPWB010000011">
    <property type="protein sequence ID" value="KAJ1133159.1"/>
    <property type="molecule type" value="Genomic_DNA"/>
</dbReference>
<evidence type="ECO:0000256" key="1">
    <source>
        <dbReference type="SAM" id="Coils"/>
    </source>
</evidence>
<keyword evidence="4" id="KW-1185">Reference proteome</keyword>
<dbReference type="Proteomes" id="UP001066276">
    <property type="component" value="Chromosome 7"/>
</dbReference>
<dbReference type="InterPro" id="IPR004244">
    <property type="entry name" value="Transposase_22"/>
</dbReference>
<proteinExistence type="predicted"/>
<comment type="caution">
    <text evidence="3">The sequence shown here is derived from an EMBL/GenBank/DDBJ whole genome shotgun (WGS) entry which is preliminary data.</text>
</comment>
<evidence type="ECO:0000313" key="4">
    <source>
        <dbReference type="Proteomes" id="UP001066276"/>
    </source>
</evidence>
<evidence type="ECO:0000313" key="3">
    <source>
        <dbReference type="EMBL" id="KAJ1133159.1"/>
    </source>
</evidence>
<protein>
    <submittedName>
        <fullName evidence="3">Uncharacterized protein</fullName>
    </submittedName>
</protein>
<keyword evidence="1" id="KW-0175">Coiled coil</keyword>
<accession>A0AAV7Q1R2</accession>
<feature type="region of interest" description="Disordered" evidence="2">
    <location>
        <begin position="159"/>
        <end position="223"/>
    </location>
</feature>
<reference evidence="3" key="1">
    <citation type="journal article" date="2022" name="bioRxiv">
        <title>Sequencing and chromosome-scale assembly of the giantPleurodeles waltlgenome.</title>
        <authorList>
            <person name="Brown T."/>
            <person name="Elewa A."/>
            <person name="Iarovenko S."/>
            <person name="Subramanian E."/>
            <person name="Araus A.J."/>
            <person name="Petzold A."/>
            <person name="Susuki M."/>
            <person name="Suzuki K.-i.T."/>
            <person name="Hayashi T."/>
            <person name="Toyoda A."/>
            <person name="Oliveira C."/>
            <person name="Osipova E."/>
            <person name="Leigh N.D."/>
            <person name="Simon A."/>
            <person name="Yun M.H."/>
        </authorList>
    </citation>
    <scope>NUCLEOTIDE SEQUENCE</scope>
    <source>
        <strain evidence="3">20211129_DDA</strain>
        <tissue evidence="3">Liver</tissue>
    </source>
</reference>
<dbReference type="Gene3D" id="3.30.70.1820">
    <property type="entry name" value="L1 transposable element, RRM domain"/>
    <property type="match status" value="1"/>
</dbReference>
<name>A0AAV7Q1R2_PLEWA</name>
<feature type="coiled-coil region" evidence="1">
    <location>
        <begin position="292"/>
        <end position="340"/>
    </location>
</feature>
<dbReference type="PANTHER" id="PTHR11505">
    <property type="entry name" value="L1 TRANSPOSABLE ELEMENT-RELATED"/>
    <property type="match status" value="1"/>
</dbReference>
<organism evidence="3 4">
    <name type="scientific">Pleurodeles waltl</name>
    <name type="common">Iberian ribbed newt</name>
    <dbReference type="NCBI Taxonomy" id="8319"/>
    <lineage>
        <taxon>Eukaryota</taxon>
        <taxon>Metazoa</taxon>
        <taxon>Chordata</taxon>
        <taxon>Craniata</taxon>
        <taxon>Vertebrata</taxon>
        <taxon>Euteleostomi</taxon>
        <taxon>Amphibia</taxon>
        <taxon>Batrachia</taxon>
        <taxon>Caudata</taxon>
        <taxon>Salamandroidea</taxon>
        <taxon>Salamandridae</taxon>
        <taxon>Pleurodelinae</taxon>
        <taxon>Pleurodeles</taxon>
    </lineage>
</organism>
<dbReference type="AlphaFoldDB" id="A0AAV7Q1R2"/>
<evidence type="ECO:0000256" key="2">
    <source>
        <dbReference type="SAM" id="MobiDB-lite"/>
    </source>
</evidence>
<sequence length="630" mass="71421">MDIKHGSGEKIVSKIKNASLDRFLERGKDIPAGGIDTPSVAVVADQLATIEMVAAEGLPPQEGGGRQGDASDVAALEKHVAGSQVEQRKNSQDDMIQSQVDVGGQQQPQQIFLGSNGDNRMEGPGEDSSHLAGISLLKQGPMVLRDNETMQRDKFFSLSDHSSWSSNEQLDLEADKTSSELDSEVSSSALGKETHESSKNATVRKKQRKRNEQVGPNKHSINSLDTKGLQWEYSKDDLTLYDNIEKQPNPVSLETIYQSIMEHREESKSESRRTQLACRKMQIQIRRVAKTCSEFATRMEEAETRISHLEDEAGSHQVTREAMEKQLEDTQWKLTDLEDRLRRNNLHVLGIPEGLEGSDTHSLMVALFKEAFPDLHQWDWDREIQRAHRFPFSRAGLNSVGGSGRPRAMLISLLNFQARQAIYDRARPNSRSKAKGCKFFVRPDFCHTTVEKRWRLRQLIQPLQDKGAQAFLLNPAKLKVVMVGDMYCKSGCKSFTELQSQYRLPKTHFFKFLQIRNFFHSQKYDRSGMMEIPIVEAIKCGARIGKIYTLLTDLQSDDMVHQNERWTARFGLAGEWIDQSLAMADTTLLSVNLKTQHYKTLMDLYYTPAKLKKWGKSSGICTRCGRLKLR</sequence>
<gene>
    <name evidence="3" type="ORF">NDU88_011456</name>
</gene>